<keyword evidence="3" id="KW-1185">Reference proteome</keyword>
<name>A0A498R9S9_9FIRM</name>
<reference evidence="2 3" key="1">
    <citation type="submission" date="2018-06" db="EMBL/GenBank/DDBJ databases">
        <authorList>
            <person name="Strepis N."/>
        </authorList>
    </citation>
    <scope>NUCLEOTIDE SEQUENCE [LARGE SCALE GENOMIC DNA]</scope>
    <source>
        <strain evidence="2">LUCI</strain>
    </source>
</reference>
<gene>
    <name evidence="2" type="ORF">LUCI_2965</name>
</gene>
<evidence type="ECO:0000313" key="3">
    <source>
        <dbReference type="Proteomes" id="UP000277811"/>
    </source>
</evidence>
<feature type="region of interest" description="Disordered" evidence="1">
    <location>
        <begin position="61"/>
        <end position="81"/>
    </location>
</feature>
<evidence type="ECO:0000256" key="1">
    <source>
        <dbReference type="SAM" id="MobiDB-lite"/>
    </source>
</evidence>
<evidence type="ECO:0000313" key="2">
    <source>
        <dbReference type="EMBL" id="VBB07700.1"/>
    </source>
</evidence>
<dbReference type="Proteomes" id="UP000277811">
    <property type="component" value="Unassembled WGS sequence"/>
</dbReference>
<dbReference type="OrthoDB" id="7065648at2"/>
<dbReference type="AlphaFoldDB" id="A0A498R9S9"/>
<organism evidence="2 3">
    <name type="scientific">Lucifera butyrica</name>
    <dbReference type="NCBI Taxonomy" id="1351585"/>
    <lineage>
        <taxon>Bacteria</taxon>
        <taxon>Bacillati</taxon>
        <taxon>Bacillota</taxon>
        <taxon>Negativicutes</taxon>
        <taxon>Veillonellales</taxon>
        <taxon>Veillonellaceae</taxon>
        <taxon>Lucifera</taxon>
    </lineage>
</organism>
<accession>A0A498R9S9</accession>
<dbReference type="EMBL" id="UPPP01000079">
    <property type="protein sequence ID" value="VBB07700.1"/>
    <property type="molecule type" value="Genomic_DNA"/>
</dbReference>
<sequence>MYTYKSPVGTFWIKPDGKGNFVLGIENQELEVHYSPWVAADNVSIHVTGYPEWDKLGGIVSGPSDLSEWTKKNNPYSQRDH</sequence>
<proteinExistence type="predicted"/>
<dbReference type="RefSeq" id="WP_122628633.1">
    <property type="nucleotide sequence ID" value="NZ_UPPP01000079.1"/>
</dbReference>
<feature type="compositionally biased region" description="Polar residues" evidence="1">
    <location>
        <begin position="72"/>
        <end position="81"/>
    </location>
</feature>
<protein>
    <submittedName>
        <fullName evidence="2">Uncharacterized protein</fullName>
    </submittedName>
</protein>